<name>A0AAE1T8H6_9LAMI</name>
<dbReference type="SUPFAM" id="SSF56672">
    <property type="entry name" value="DNA/RNA polymerases"/>
    <property type="match status" value="1"/>
</dbReference>
<dbReference type="PANTHER" id="PTHR24559:SF445">
    <property type="entry name" value="RNA-DIRECTED DNA POLYMERASE HOMOLOG"/>
    <property type="match status" value="1"/>
</dbReference>
<dbReference type="InterPro" id="IPR053134">
    <property type="entry name" value="RNA-dir_DNA_polymerase"/>
</dbReference>
<dbReference type="EMBL" id="JACGWL010000465">
    <property type="protein sequence ID" value="KAK4383865.1"/>
    <property type="molecule type" value="Genomic_DNA"/>
</dbReference>
<keyword evidence="2" id="KW-1185">Reference proteome</keyword>
<proteinExistence type="predicted"/>
<organism evidence="1 2">
    <name type="scientific">Sesamum angolense</name>
    <dbReference type="NCBI Taxonomy" id="2727404"/>
    <lineage>
        <taxon>Eukaryota</taxon>
        <taxon>Viridiplantae</taxon>
        <taxon>Streptophyta</taxon>
        <taxon>Embryophyta</taxon>
        <taxon>Tracheophyta</taxon>
        <taxon>Spermatophyta</taxon>
        <taxon>Magnoliopsida</taxon>
        <taxon>eudicotyledons</taxon>
        <taxon>Gunneridae</taxon>
        <taxon>Pentapetalae</taxon>
        <taxon>asterids</taxon>
        <taxon>lamiids</taxon>
        <taxon>Lamiales</taxon>
        <taxon>Pedaliaceae</taxon>
        <taxon>Sesamum</taxon>
    </lineage>
</organism>
<dbReference type="InterPro" id="IPR043502">
    <property type="entry name" value="DNA/RNA_pol_sf"/>
</dbReference>
<evidence type="ECO:0000313" key="1">
    <source>
        <dbReference type="EMBL" id="KAK4383865.1"/>
    </source>
</evidence>
<gene>
    <name evidence="1" type="ORF">Sango_2740800</name>
</gene>
<comment type="caution">
    <text evidence="1">The sequence shown here is derived from an EMBL/GenBank/DDBJ whole genome shotgun (WGS) entry which is preliminary data.</text>
</comment>
<dbReference type="Proteomes" id="UP001289374">
    <property type="component" value="Unassembled WGS sequence"/>
</dbReference>
<protein>
    <submittedName>
        <fullName evidence="1">Uncharacterized protein</fullName>
    </submittedName>
</protein>
<accession>A0AAE1T8H6</accession>
<evidence type="ECO:0000313" key="2">
    <source>
        <dbReference type="Proteomes" id="UP001289374"/>
    </source>
</evidence>
<reference evidence="1" key="2">
    <citation type="journal article" date="2024" name="Plant">
        <title>Genomic evolution and insights into agronomic trait innovations of Sesamum species.</title>
        <authorList>
            <person name="Miao H."/>
            <person name="Wang L."/>
            <person name="Qu L."/>
            <person name="Liu H."/>
            <person name="Sun Y."/>
            <person name="Le M."/>
            <person name="Wang Q."/>
            <person name="Wei S."/>
            <person name="Zheng Y."/>
            <person name="Lin W."/>
            <person name="Duan Y."/>
            <person name="Cao H."/>
            <person name="Xiong S."/>
            <person name="Wang X."/>
            <person name="Wei L."/>
            <person name="Li C."/>
            <person name="Ma Q."/>
            <person name="Ju M."/>
            <person name="Zhao R."/>
            <person name="Li G."/>
            <person name="Mu C."/>
            <person name="Tian Q."/>
            <person name="Mei H."/>
            <person name="Zhang T."/>
            <person name="Gao T."/>
            <person name="Zhang H."/>
        </authorList>
    </citation>
    <scope>NUCLEOTIDE SEQUENCE</scope>
    <source>
        <strain evidence="1">K16</strain>
    </source>
</reference>
<reference evidence="1" key="1">
    <citation type="submission" date="2020-06" db="EMBL/GenBank/DDBJ databases">
        <authorList>
            <person name="Li T."/>
            <person name="Hu X."/>
            <person name="Zhang T."/>
            <person name="Song X."/>
            <person name="Zhang H."/>
            <person name="Dai N."/>
            <person name="Sheng W."/>
            <person name="Hou X."/>
            <person name="Wei L."/>
        </authorList>
    </citation>
    <scope>NUCLEOTIDE SEQUENCE</scope>
    <source>
        <strain evidence="1">K16</strain>
        <tissue evidence="1">Leaf</tissue>
    </source>
</reference>
<dbReference type="Gene3D" id="3.10.10.10">
    <property type="entry name" value="HIV Type 1 Reverse Transcriptase, subunit A, domain 1"/>
    <property type="match status" value="2"/>
</dbReference>
<dbReference type="PANTHER" id="PTHR24559">
    <property type="entry name" value="TRANSPOSON TY3-I GAG-POL POLYPROTEIN"/>
    <property type="match status" value="1"/>
</dbReference>
<dbReference type="AlphaFoldDB" id="A0AAE1T8H6"/>
<sequence>MHRILLEDGTKPSREAQCRLNPPMMEVVKKKILKLLDAGFHQILVAPADQDKTKFTCPFGTFDYRRMSFGLGNDPLPFEDVCVGILVVKEKSKAPTHKMDTLTIRV</sequence>